<dbReference type="EMBL" id="KZ505749">
    <property type="protein sequence ID" value="PKU45670.1"/>
    <property type="molecule type" value="Genomic_DNA"/>
</dbReference>
<sequence>MIDFLGCKHPFLVHVQFFIYQCFQVLCKAALNPFMPQPVLILVIDSIHMQNLALGLDELHEIHIGPLLKPFQVLPDGISSL</sequence>
<dbReference type="AlphaFoldDB" id="A0A2I0UI12"/>
<name>A0A2I0UI12_LIMLA</name>
<gene>
    <name evidence="1" type="ORF">llap_4041</name>
</gene>
<organism evidence="1 2">
    <name type="scientific">Limosa lapponica baueri</name>
    <dbReference type="NCBI Taxonomy" id="1758121"/>
    <lineage>
        <taxon>Eukaryota</taxon>
        <taxon>Metazoa</taxon>
        <taxon>Chordata</taxon>
        <taxon>Craniata</taxon>
        <taxon>Vertebrata</taxon>
        <taxon>Euteleostomi</taxon>
        <taxon>Archelosauria</taxon>
        <taxon>Archosauria</taxon>
        <taxon>Dinosauria</taxon>
        <taxon>Saurischia</taxon>
        <taxon>Theropoda</taxon>
        <taxon>Coelurosauria</taxon>
        <taxon>Aves</taxon>
        <taxon>Neognathae</taxon>
        <taxon>Neoaves</taxon>
        <taxon>Charadriiformes</taxon>
        <taxon>Scolopacidae</taxon>
        <taxon>Limosa</taxon>
    </lineage>
</organism>
<dbReference type="Proteomes" id="UP000233556">
    <property type="component" value="Unassembled WGS sequence"/>
</dbReference>
<keyword evidence="2" id="KW-1185">Reference proteome</keyword>
<reference evidence="2" key="2">
    <citation type="submission" date="2017-12" db="EMBL/GenBank/DDBJ databases">
        <title>Genome sequence of the Bar-tailed Godwit (Limosa lapponica baueri).</title>
        <authorList>
            <person name="Lima N.C.B."/>
            <person name="Parody-Merino A.M."/>
            <person name="Battley P.F."/>
            <person name="Fidler A.E."/>
            <person name="Prosdocimi F."/>
        </authorList>
    </citation>
    <scope>NUCLEOTIDE SEQUENCE [LARGE SCALE GENOMIC DNA]</scope>
</reference>
<evidence type="ECO:0000313" key="2">
    <source>
        <dbReference type="Proteomes" id="UP000233556"/>
    </source>
</evidence>
<protein>
    <submittedName>
        <fullName evidence="1">Uncharacterized protein</fullName>
    </submittedName>
</protein>
<dbReference type="OrthoDB" id="9221781at2759"/>
<accession>A0A2I0UI12</accession>
<reference evidence="2" key="1">
    <citation type="submission" date="2017-11" db="EMBL/GenBank/DDBJ databases">
        <authorList>
            <person name="Lima N.C."/>
            <person name="Parody-Merino A.M."/>
            <person name="Battley P.F."/>
            <person name="Fidler A.E."/>
            <person name="Prosdocimi F."/>
        </authorList>
    </citation>
    <scope>NUCLEOTIDE SEQUENCE [LARGE SCALE GENOMIC DNA]</scope>
</reference>
<proteinExistence type="predicted"/>
<evidence type="ECO:0000313" key="1">
    <source>
        <dbReference type="EMBL" id="PKU45670.1"/>
    </source>
</evidence>